<dbReference type="OrthoDB" id="1420435at2"/>
<sequence length="263" mass="28439">MNRFPIFAFPSPALLLGGALLALASCSTTSRISMQVPAQLSAAAPLPVTGKQGFRHSYQFGEFATAQVKQGWFGTSSWSWGNAAGGWLPAPVWFDQTRAKQKSSFTMQPVAGTAWEAQCAFFAHSDDLRLSPTPNSNIGVTLFSEEFYSSIIKAPNQPTWQLILESKNQLGDRPQFARGTLSNGDSVLQVRPIAQLLRRDGRPMTLPFGVPVGYEFARSDGSVVAAVELMGRGRVWVAPTLTPAVKGPVAAALTAMLIHQQRM</sequence>
<accession>A0A5R8WUM0</accession>
<protein>
    <recommendedName>
        <fullName evidence="4">DUF3108 domain-containing protein</fullName>
    </recommendedName>
</protein>
<keyword evidence="1" id="KW-0732">Signal</keyword>
<gene>
    <name evidence="2" type="ORF">FDY95_06405</name>
</gene>
<feature type="signal peptide" evidence="1">
    <location>
        <begin position="1"/>
        <end position="24"/>
    </location>
</feature>
<proteinExistence type="predicted"/>
<evidence type="ECO:0000313" key="2">
    <source>
        <dbReference type="EMBL" id="TLM95417.1"/>
    </source>
</evidence>
<dbReference type="RefSeq" id="WP_138075914.1">
    <property type="nucleotide sequence ID" value="NZ_VAJM01000002.1"/>
</dbReference>
<evidence type="ECO:0000313" key="3">
    <source>
        <dbReference type="Proteomes" id="UP000305517"/>
    </source>
</evidence>
<evidence type="ECO:0008006" key="4">
    <source>
        <dbReference type="Google" id="ProtNLM"/>
    </source>
</evidence>
<keyword evidence="3" id="KW-1185">Reference proteome</keyword>
<dbReference type="EMBL" id="VAJM01000002">
    <property type="protein sequence ID" value="TLM95417.1"/>
    <property type="molecule type" value="Genomic_DNA"/>
</dbReference>
<dbReference type="Proteomes" id="UP000305517">
    <property type="component" value="Unassembled WGS sequence"/>
</dbReference>
<name>A0A5R8WUM0_9BACT</name>
<evidence type="ECO:0000256" key="1">
    <source>
        <dbReference type="SAM" id="SignalP"/>
    </source>
</evidence>
<comment type="caution">
    <text evidence="2">The sequence shown here is derived from an EMBL/GenBank/DDBJ whole genome shotgun (WGS) entry which is preliminary data.</text>
</comment>
<dbReference type="AlphaFoldDB" id="A0A5R8WUM0"/>
<reference evidence="2 3" key="1">
    <citation type="submission" date="2019-05" db="EMBL/GenBank/DDBJ databases">
        <title>Hymenobacter edaphi sp. nov., isolated from abandoned arsenic-contaminated farmland soil.</title>
        <authorList>
            <person name="Nie L."/>
        </authorList>
    </citation>
    <scope>NUCLEOTIDE SEQUENCE [LARGE SCALE GENOMIC DNA]</scope>
    <source>
        <strain evidence="2 3">1-3-3-8</strain>
    </source>
</reference>
<organism evidence="2 3">
    <name type="scientific">Hymenobacter jeollabukensis</name>
    <dbReference type="NCBI Taxonomy" id="2025313"/>
    <lineage>
        <taxon>Bacteria</taxon>
        <taxon>Pseudomonadati</taxon>
        <taxon>Bacteroidota</taxon>
        <taxon>Cytophagia</taxon>
        <taxon>Cytophagales</taxon>
        <taxon>Hymenobacteraceae</taxon>
        <taxon>Hymenobacter</taxon>
    </lineage>
</organism>
<feature type="chain" id="PRO_5024284851" description="DUF3108 domain-containing protein" evidence="1">
    <location>
        <begin position="25"/>
        <end position="263"/>
    </location>
</feature>
<dbReference type="PROSITE" id="PS51257">
    <property type="entry name" value="PROKAR_LIPOPROTEIN"/>
    <property type="match status" value="1"/>
</dbReference>